<dbReference type="AlphaFoldDB" id="A0A2T7D6G3"/>
<dbReference type="SUPFAM" id="SSF50249">
    <property type="entry name" value="Nucleic acid-binding proteins"/>
    <property type="match status" value="1"/>
</dbReference>
<protein>
    <submittedName>
        <fullName evidence="1">Uncharacterized protein</fullName>
    </submittedName>
</protein>
<proteinExistence type="predicted"/>
<accession>A0A2T7D6G3</accession>
<dbReference type="EMBL" id="CM009754">
    <property type="protein sequence ID" value="PUZ51159.1"/>
    <property type="molecule type" value="Genomic_DNA"/>
</dbReference>
<dbReference type="Gene3D" id="2.40.50.140">
    <property type="entry name" value="Nucleic acid-binding proteins"/>
    <property type="match status" value="1"/>
</dbReference>
<dbReference type="PANTHER" id="PTHR47165:SF3">
    <property type="entry name" value="RETROTRANSPOSON-LIKE PROTEIN"/>
    <property type="match status" value="1"/>
</dbReference>
<keyword evidence="2" id="KW-1185">Reference proteome</keyword>
<dbReference type="OrthoDB" id="1061380at2759"/>
<gene>
    <name evidence="1" type="ORF">GQ55_6G155600</name>
</gene>
<dbReference type="STRING" id="1504633.A0A2T7D6G3"/>
<name>A0A2T7D6G3_9POAL</name>
<dbReference type="PANTHER" id="PTHR47165">
    <property type="entry name" value="OS03G0429900 PROTEIN"/>
    <property type="match status" value="1"/>
</dbReference>
<evidence type="ECO:0000313" key="2">
    <source>
        <dbReference type="Proteomes" id="UP000244336"/>
    </source>
</evidence>
<dbReference type="Proteomes" id="UP000244336">
    <property type="component" value="Chromosome 6"/>
</dbReference>
<dbReference type="Gramene" id="PUZ51159">
    <property type="protein sequence ID" value="PUZ51159"/>
    <property type="gene ID" value="GQ55_6G155600"/>
</dbReference>
<sequence>MRQDESARRAITIRHPCNAMLDVVLWSERATSFPAEDIHRDGQASPQIVIFVGILLKSFGGMSLSGGSSCKWYINPEVPEAKRLMASAKAVLEPITWVDSAGSSQQKKPAEEKKVSEILNLNPFEC</sequence>
<reference evidence="1 2" key="1">
    <citation type="submission" date="2018-04" db="EMBL/GenBank/DDBJ databases">
        <title>WGS assembly of Panicum hallii var. hallii HAL2.</title>
        <authorList>
            <person name="Lovell J."/>
            <person name="Jenkins J."/>
            <person name="Lowry D."/>
            <person name="Mamidi S."/>
            <person name="Sreedasyam A."/>
            <person name="Weng X."/>
            <person name="Barry K."/>
            <person name="Bonette J."/>
            <person name="Campitelli B."/>
            <person name="Daum C."/>
            <person name="Gordon S."/>
            <person name="Gould B."/>
            <person name="Lipzen A."/>
            <person name="MacQueen A."/>
            <person name="Palacio-Mejia J."/>
            <person name="Plott C."/>
            <person name="Shakirov E."/>
            <person name="Shu S."/>
            <person name="Yoshinaga Y."/>
            <person name="Zane M."/>
            <person name="Rokhsar D."/>
            <person name="Grimwood J."/>
            <person name="Schmutz J."/>
            <person name="Juenger T."/>
        </authorList>
    </citation>
    <scope>NUCLEOTIDE SEQUENCE [LARGE SCALE GENOMIC DNA]</scope>
    <source>
        <strain evidence="2">cv. HAL2</strain>
    </source>
</reference>
<dbReference type="InterPro" id="IPR012340">
    <property type="entry name" value="NA-bd_OB-fold"/>
</dbReference>
<evidence type="ECO:0000313" key="1">
    <source>
        <dbReference type="EMBL" id="PUZ51159.1"/>
    </source>
</evidence>
<organism evidence="1 2">
    <name type="scientific">Panicum hallii var. hallii</name>
    <dbReference type="NCBI Taxonomy" id="1504633"/>
    <lineage>
        <taxon>Eukaryota</taxon>
        <taxon>Viridiplantae</taxon>
        <taxon>Streptophyta</taxon>
        <taxon>Embryophyta</taxon>
        <taxon>Tracheophyta</taxon>
        <taxon>Spermatophyta</taxon>
        <taxon>Magnoliopsida</taxon>
        <taxon>Liliopsida</taxon>
        <taxon>Poales</taxon>
        <taxon>Poaceae</taxon>
        <taxon>PACMAD clade</taxon>
        <taxon>Panicoideae</taxon>
        <taxon>Panicodae</taxon>
        <taxon>Paniceae</taxon>
        <taxon>Panicinae</taxon>
        <taxon>Panicum</taxon>
        <taxon>Panicum sect. Panicum</taxon>
    </lineage>
</organism>